<proteinExistence type="predicted"/>
<dbReference type="InterPro" id="IPR050814">
    <property type="entry name" value="Myo-inositol_Transporter"/>
</dbReference>
<dbReference type="GO" id="GO:0016020">
    <property type="term" value="C:membrane"/>
    <property type="evidence" value="ECO:0007669"/>
    <property type="project" value="UniProtKB-SubCell"/>
</dbReference>
<organism evidence="8 9">
    <name type="scientific">Hypocrea virens (strain Gv29-8 / FGSC 10586)</name>
    <name type="common">Gliocladium virens</name>
    <name type="synonym">Trichoderma virens</name>
    <dbReference type="NCBI Taxonomy" id="413071"/>
    <lineage>
        <taxon>Eukaryota</taxon>
        <taxon>Fungi</taxon>
        <taxon>Dikarya</taxon>
        <taxon>Ascomycota</taxon>
        <taxon>Pezizomycotina</taxon>
        <taxon>Sordariomycetes</taxon>
        <taxon>Hypocreomycetidae</taxon>
        <taxon>Hypocreales</taxon>
        <taxon>Hypocreaceae</taxon>
        <taxon>Trichoderma</taxon>
    </lineage>
</organism>
<dbReference type="VEuPathDB" id="FungiDB:TRIVIDRAFT_222091"/>
<evidence type="ECO:0008006" key="10">
    <source>
        <dbReference type="Google" id="ProtNLM"/>
    </source>
</evidence>
<feature type="region of interest" description="Disordered" evidence="6">
    <location>
        <begin position="34"/>
        <end position="53"/>
    </location>
</feature>
<dbReference type="GO" id="GO:0022857">
    <property type="term" value="F:transmembrane transporter activity"/>
    <property type="evidence" value="ECO:0007669"/>
    <property type="project" value="InterPro"/>
</dbReference>
<dbReference type="SUPFAM" id="SSF103473">
    <property type="entry name" value="MFS general substrate transporter"/>
    <property type="match status" value="1"/>
</dbReference>
<evidence type="ECO:0000256" key="3">
    <source>
        <dbReference type="ARBA" id="ARBA00022692"/>
    </source>
</evidence>
<sequence>MLSVLLPVVWPEYPDRLLLTGLSSPEFGISPVMMGEAKAPPSPSSSVASSSQDLVEDQPFTRADIITLQDPQNMRRARPETSTPVHWAALVDAAAAFSRLARPFHPSFGLEHLVAHARDRKITANAAAYTGKAAASFTSTGLTLETSGGSALLTDDEFMLKPRWAIIISILPYTIGAALEAGSINFGNLVSLYQFNITLGEVLSCAIAAISLKVPVNWRFIPGSSLLFSIIMFISMLFLPESPRWQMQKDRILDSYVWKRIRGAESRSPESCEEFCIMANSVQQGNRAIREGAKNHASLLLVSKAVKREITTTLRRRVHSPFKQARSFLPVSMRQQFLGLPPLCLVAAVTVSDIYPLPRQEELIAALKVDPDHHEKLTLVIHQGLETTNVVLMGFRHSPPYVQR</sequence>
<keyword evidence="3 7" id="KW-0812">Transmembrane</keyword>
<evidence type="ECO:0000256" key="5">
    <source>
        <dbReference type="ARBA" id="ARBA00023136"/>
    </source>
</evidence>
<evidence type="ECO:0000256" key="2">
    <source>
        <dbReference type="ARBA" id="ARBA00022448"/>
    </source>
</evidence>
<keyword evidence="9" id="KW-1185">Reference proteome</keyword>
<evidence type="ECO:0000256" key="4">
    <source>
        <dbReference type="ARBA" id="ARBA00022989"/>
    </source>
</evidence>
<evidence type="ECO:0000256" key="6">
    <source>
        <dbReference type="SAM" id="MobiDB-lite"/>
    </source>
</evidence>
<dbReference type="Pfam" id="PF00083">
    <property type="entry name" value="Sugar_tr"/>
    <property type="match status" value="1"/>
</dbReference>
<keyword evidence="2" id="KW-0813">Transport</keyword>
<evidence type="ECO:0000313" key="9">
    <source>
        <dbReference type="Proteomes" id="UP000007115"/>
    </source>
</evidence>
<dbReference type="HOGENOM" id="CLU_681625_0_0_1"/>
<comment type="subcellular location">
    <subcellularLocation>
        <location evidence="1">Membrane</location>
    </subcellularLocation>
</comment>
<gene>
    <name evidence="8" type="ORF">TRIVIDRAFT_222091</name>
</gene>
<protein>
    <recommendedName>
        <fullName evidence="10">Major facilitator superfamily (MFS) profile domain-containing protein</fullName>
    </recommendedName>
</protein>
<dbReference type="OrthoDB" id="6339427at2759"/>
<dbReference type="PANTHER" id="PTHR48020:SF9">
    <property type="entry name" value="MAJOR FACILITATOR SUPERFAMILY (MFS) PROFILE DOMAIN-CONTAINING PROTEIN"/>
    <property type="match status" value="1"/>
</dbReference>
<dbReference type="InParanoid" id="G9MRW0"/>
<name>G9MRW0_HYPVG</name>
<dbReference type="InterPro" id="IPR005828">
    <property type="entry name" value="MFS_sugar_transport-like"/>
</dbReference>
<comment type="caution">
    <text evidence="8">The sequence shown here is derived from an EMBL/GenBank/DDBJ whole genome shotgun (WGS) entry which is preliminary data.</text>
</comment>
<dbReference type="AlphaFoldDB" id="G9MRW0"/>
<feature type="transmembrane region" description="Helical" evidence="7">
    <location>
        <begin position="164"/>
        <end position="183"/>
    </location>
</feature>
<evidence type="ECO:0000256" key="7">
    <source>
        <dbReference type="SAM" id="Phobius"/>
    </source>
</evidence>
<evidence type="ECO:0000313" key="8">
    <source>
        <dbReference type="EMBL" id="EHK22828.1"/>
    </source>
</evidence>
<dbReference type="PANTHER" id="PTHR48020">
    <property type="entry name" value="PROTON MYO-INOSITOL COTRANSPORTER"/>
    <property type="match status" value="1"/>
</dbReference>
<dbReference type="RefSeq" id="XP_013957038.1">
    <property type="nucleotide sequence ID" value="XM_014101563.1"/>
</dbReference>
<dbReference type="Proteomes" id="UP000007115">
    <property type="component" value="Unassembled WGS sequence"/>
</dbReference>
<feature type="transmembrane region" description="Helical" evidence="7">
    <location>
        <begin position="220"/>
        <end position="239"/>
    </location>
</feature>
<keyword evidence="5 7" id="KW-0472">Membrane</keyword>
<dbReference type="InterPro" id="IPR036259">
    <property type="entry name" value="MFS_trans_sf"/>
</dbReference>
<feature type="transmembrane region" description="Helical" evidence="7">
    <location>
        <begin position="195"/>
        <end position="214"/>
    </location>
</feature>
<evidence type="ECO:0000256" key="1">
    <source>
        <dbReference type="ARBA" id="ARBA00004370"/>
    </source>
</evidence>
<dbReference type="Gene3D" id="1.20.1250.20">
    <property type="entry name" value="MFS general substrate transporter like domains"/>
    <property type="match status" value="1"/>
</dbReference>
<reference evidence="8 9" key="1">
    <citation type="journal article" date="2011" name="Genome Biol.">
        <title>Comparative genome sequence analysis underscores mycoparasitism as the ancestral life style of Trichoderma.</title>
        <authorList>
            <person name="Kubicek C.P."/>
            <person name="Herrera-Estrella A."/>
            <person name="Seidl-Seiboth V."/>
            <person name="Martinez D.A."/>
            <person name="Druzhinina I.S."/>
            <person name="Thon M."/>
            <person name="Zeilinger S."/>
            <person name="Casas-Flores S."/>
            <person name="Horwitz B.A."/>
            <person name="Mukherjee P.K."/>
            <person name="Mukherjee M."/>
            <person name="Kredics L."/>
            <person name="Alcaraz L.D."/>
            <person name="Aerts A."/>
            <person name="Antal Z."/>
            <person name="Atanasova L."/>
            <person name="Cervantes-Badillo M.G."/>
            <person name="Challacombe J."/>
            <person name="Chertkov O."/>
            <person name="McCluskey K."/>
            <person name="Coulpier F."/>
            <person name="Deshpande N."/>
            <person name="von Doehren H."/>
            <person name="Ebbole D.J."/>
            <person name="Esquivel-Naranjo E.U."/>
            <person name="Fekete E."/>
            <person name="Flipphi M."/>
            <person name="Glaser F."/>
            <person name="Gomez-Rodriguez E.Y."/>
            <person name="Gruber S."/>
            <person name="Han C."/>
            <person name="Henrissat B."/>
            <person name="Hermosa R."/>
            <person name="Hernandez-Onate M."/>
            <person name="Karaffa L."/>
            <person name="Kosti I."/>
            <person name="Le Crom S."/>
            <person name="Lindquist E."/>
            <person name="Lucas S."/>
            <person name="Luebeck M."/>
            <person name="Luebeck P.S."/>
            <person name="Margeot A."/>
            <person name="Metz B."/>
            <person name="Misra M."/>
            <person name="Nevalainen H."/>
            <person name="Omann M."/>
            <person name="Packer N."/>
            <person name="Perrone G."/>
            <person name="Uresti-Rivera E.E."/>
            <person name="Salamov A."/>
            <person name="Schmoll M."/>
            <person name="Seiboth B."/>
            <person name="Shapiro H."/>
            <person name="Sukno S."/>
            <person name="Tamayo-Ramos J.A."/>
            <person name="Tisch D."/>
            <person name="Wiest A."/>
            <person name="Wilkinson H.H."/>
            <person name="Zhang M."/>
            <person name="Coutinho P.M."/>
            <person name="Kenerley C.M."/>
            <person name="Monte E."/>
            <person name="Baker S.E."/>
            <person name="Grigoriev I.V."/>
        </authorList>
    </citation>
    <scope>NUCLEOTIDE SEQUENCE [LARGE SCALE GENOMIC DNA]</scope>
    <source>
        <strain evidence="9">Gv29-8 / FGSC 10586</strain>
    </source>
</reference>
<keyword evidence="4 7" id="KW-1133">Transmembrane helix</keyword>
<dbReference type="eggNOG" id="KOG0254">
    <property type="taxonomic scope" value="Eukaryota"/>
</dbReference>
<dbReference type="EMBL" id="ABDF02000006">
    <property type="protein sequence ID" value="EHK22828.1"/>
    <property type="molecule type" value="Genomic_DNA"/>
</dbReference>
<dbReference type="GeneID" id="25791609"/>
<accession>G9MRW0</accession>